<dbReference type="InterPro" id="IPR011961">
    <property type="entry name" value="RimM"/>
</dbReference>
<dbReference type="HAMAP" id="MF_00014">
    <property type="entry name" value="Ribosome_mat_RimM"/>
    <property type="match status" value="1"/>
</dbReference>
<evidence type="ECO:0000256" key="3">
    <source>
        <dbReference type="ARBA" id="ARBA00022552"/>
    </source>
</evidence>
<dbReference type="SUPFAM" id="SSF50346">
    <property type="entry name" value="PRC-barrel domain"/>
    <property type="match status" value="1"/>
</dbReference>
<keyword evidence="4 5" id="KW-0143">Chaperone</keyword>
<evidence type="ECO:0000256" key="5">
    <source>
        <dbReference type="HAMAP-Rule" id="MF_00014"/>
    </source>
</evidence>
<name>A0A4P7W6D3_9BACT</name>
<dbReference type="Pfam" id="PF24986">
    <property type="entry name" value="PRC_RimM"/>
    <property type="match status" value="1"/>
</dbReference>
<keyword evidence="3 5" id="KW-0698">rRNA processing</keyword>
<dbReference type="GO" id="GO:0043022">
    <property type="term" value="F:ribosome binding"/>
    <property type="evidence" value="ECO:0007669"/>
    <property type="project" value="InterPro"/>
</dbReference>
<dbReference type="PANTHER" id="PTHR33692">
    <property type="entry name" value="RIBOSOME MATURATION FACTOR RIMM"/>
    <property type="match status" value="1"/>
</dbReference>
<evidence type="ECO:0000313" key="9">
    <source>
        <dbReference type="Proteomes" id="UP000297149"/>
    </source>
</evidence>
<keyword evidence="2 5" id="KW-0690">Ribosome biogenesis</keyword>
<dbReference type="GO" id="GO:0005840">
    <property type="term" value="C:ribosome"/>
    <property type="evidence" value="ECO:0007669"/>
    <property type="project" value="InterPro"/>
</dbReference>
<comment type="subunit">
    <text evidence="5">Binds ribosomal protein uS19.</text>
</comment>
<dbReference type="Pfam" id="PF01782">
    <property type="entry name" value="RimM"/>
    <property type="match status" value="1"/>
</dbReference>
<dbReference type="Proteomes" id="UP000297149">
    <property type="component" value="Chromosome"/>
</dbReference>
<dbReference type="SUPFAM" id="SSF50447">
    <property type="entry name" value="Translation proteins"/>
    <property type="match status" value="1"/>
</dbReference>
<feature type="domain" description="RimM N-terminal" evidence="6">
    <location>
        <begin position="11"/>
        <end position="90"/>
    </location>
</feature>
<gene>
    <name evidence="5 8" type="primary">rimM</name>
    <name evidence="8" type="ORF">E7747_13045</name>
</gene>
<evidence type="ECO:0000256" key="4">
    <source>
        <dbReference type="ARBA" id="ARBA00023186"/>
    </source>
</evidence>
<evidence type="ECO:0000313" key="8">
    <source>
        <dbReference type="EMBL" id="QCD43120.1"/>
    </source>
</evidence>
<evidence type="ECO:0000256" key="1">
    <source>
        <dbReference type="ARBA" id="ARBA00022490"/>
    </source>
</evidence>
<dbReference type="NCBIfam" id="TIGR02273">
    <property type="entry name" value="16S_RimM"/>
    <property type="match status" value="1"/>
</dbReference>
<evidence type="ECO:0000256" key="2">
    <source>
        <dbReference type="ARBA" id="ARBA00022517"/>
    </source>
</evidence>
<protein>
    <recommendedName>
        <fullName evidence="5">Ribosome maturation factor RimM</fullName>
    </recommendedName>
</protein>
<evidence type="ECO:0000259" key="6">
    <source>
        <dbReference type="Pfam" id="PF01782"/>
    </source>
</evidence>
<keyword evidence="9" id="KW-1185">Reference proteome</keyword>
<sequence length="181" mass="20367">MIRLAEIAEAGHFNKPHGIKGEMSATLDFDLDLDNVKCIIVPVEGIFVPFFIRSWRPKTADTCLLTLDGINSDMKAQEFNNRTFYILRSDIPEDDNDDEPDDEDGFYASDLIGYRIYDRHLGDIGMISSINDATENVLFIISTDKGNDIFIPVADEYIEDIDHDSQKITTDLPSGLVDLNS</sequence>
<comment type="function">
    <text evidence="5">An accessory protein needed during the final step in the assembly of 30S ribosomal subunit, possibly for assembly of the head region. Essential for efficient processing of 16S rRNA. May be needed both before and after RbfA during the maturation of 16S rRNA. It has affinity for free ribosomal 30S subunits but not for 70S ribosomes.</text>
</comment>
<keyword evidence="1 5" id="KW-0963">Cytoplasm</keyword>
<dbReference type="InterPro" id="IPR009000">
    <property type="entry name" value="Transl_B-barrel_sf"/>
</dbReference>
<dbReference type="PANTHER" id="PTHR33692:SF1">
    <property type="entry name" value="RIBOSOME MATURATION FACTOR RIMM"/>
    <property type="match status" value="1"/>
</dbReference>
<dbReference type="InterPro" id="IPR011033">
    <property type="entry name" value="PRC_barrel-like_sf"/>
</dbReference>
<dbReference type="InterPro" id="IPR056792">
    <property type="entry name" value="PRC_RimM"/>
</dbReference>
<feature type="domain" description="Ribosome maturation factor RimM PRC barrel" evidence="7">
    <location>
        <begin position="109"/>
        <end position="176"/>
    </location>
</feature>
<dbReference type="RefSeq" id="WP_136416427.1">
    <property type="nucleotide sequence ID" value="NZ_CP039396.1"/>
</dbReference>
<dbReference type="GO" id="GO:0042274">
    <property type="term" value="P:ribosomal small subunit biogenesis"/>
    <property type="evidence" value="ECO:0007669"/>
    <property type="project" value="UniProtKB-UniRule"/>
</dbReference>
<reference evidence="9" key="1">
    <citation type="submission" date="2019-02" db="EMBL/GenBank/DDBJ databases">
        <title>Isolation and identification of novel species under the genus Muribaculum.</title>
        <authorList>
            <person name="Miyake S."/>
            <person name="Ding Y."/>
            <person name="Low A."/>
            <person name="Soh M."/>
            <person name="Seedorf H."/>
        </authorList>
    </citation>
    <scope>NUCLEOTIDE SEQUENCE [LARGE SCALE GENOMIC DNA]</scope>
    <source>
        <strain evidence="9">H5</strain>
    </source>
</reference>
<organism evidence="8 9">
    <name type="scientific">Duncaniella dubosii</name>
    <dbReference type="NCBI Taxonomy" id="2518971"/>
    <lineage>
        <taxon>Bacteria</taxon>
        <taxon>Pseudomonadati</taxon>
        <taxon>Bacteroidota</taxon>
        <taxon>Bacteroidia</taxon>
        <taxon>Bacteroidales</taxon>
        <taxon>Muribaculaceae</taxon>
        <taxon>Duncaniella</taxon>
    </lineage>
</organism>
<dbReference type="GO" id="GO:0005737">
    <property type="term" value="C:cytoplasm"/>
    <property type="evidence" value="ECO:0007669"/>
    <property type="project" value="UniProtKB-SubCell"/>
</dbReference>
<dbReference type="Gene3D" id="2.30.30.240">
    <property type="entry name" value="PRC-barrel domain"/>
    <property type="match status" value="1"/>
</dbReference>
<dbReference type="EMBL" id="CP039396">
    <property type="protein sequence ID" value="QCD43120.1"/>
    <property type="molecule type" value="Genomic_DNA"/>
</dbReference>
<comment type="similarity">
    <text evidence="5">Belongs to the RimM family.</text>
</comment>
<evidence type="ECO:0000259" key="7">
    <source>
        <dbReference type="Pfam" id="PF24986"/>
    </source>
</evidence>
<dbReference type="GO" id="GO:0006364">
    <property type="term" value="P:rRNA processing"/>
    <property type="evidence" value="ECO:0007669"/>
    <property type="project" value="UniProtKB-UniRule"/>
</dbReference>
<dbReference type="Gene3D" id="2.40.30.60">
    <property type="entry name" value="RimM"/>
    <property type="match status" value="1"/>
</dbReference>
<accession>A0A4P7W6D3</accession>
<proteinExistence type="inferred from homology"/>
<comment type="domain">
    <text evidence="5">The PRC barrel domain binds ribosomal protein uS19.</text>
</comment>
<dbReference type="InterPro" id="IPR002676">
    <property type="entry name" value="RimM_N"/>
</dbReference>
<dbReference type="AlphaFoldDB" id="A0A4P7W6D3"/>
<dbReference type="KEGG" id="ddb:E7747_13045"/>
<comment type="subcellular location">
    <subcellularLocation>
        <location evidence="5">Cytoplasm</location>
    </subcellularLocation>
</comment>
<dbReference type="InterPro" id="IPR036976">
    <property type="entry name" value="RimM_N_sf"/>
</dbReference>